<dbReference type="InterPro" id="IPR052164">
    <property type="entry name" value="Anthracycline_SecMetBiosynth"/>
</dbReference>
<proteinExistence type="predicted"/>
<reference evidence="2 3" key="1">
    <citation type="submission" date="2023-03" db="EMBL/GenBank/DDBJ databases">
        <title>Host association and intracellularity evolved multiple times independently in the Rickettsiales.</title>
        <authorList>
            <person name="Castelli M."/>
            <person name="Nardi T."/>
            <person name="Gammuto L."/>
            <person name="Bellinzona G."/>
            <person name="Sabaneyeva E."/>
            <person name="Potekhin A."/>
            <person name="Serra V."/>
            <person name="Petroni G."/>
            <person name="Sassera D."/>
        </authorList>
    </citation>
    <scope>NUCLEOTIDE SEQUENCE [LARGE SCALE GENOMIC DNA]</scope>
    <source>
        <strain evidence="2 3">Sr 2-6</strain>
    </source>
</reference>
<protein>
    <submittedName>
        <fullName evidence="2">VOC family protein</fullName>
    </submittedName>
</protein>
<dbReference type="InterPro" id="IPR029068">
    <property type="entry name" value="Glyas_Bleomycin-R_OHBP_Dase"/>
</dbReference>
<name>A0ABU5NDG8_9RICK</name>
<dbReference type="Pfam" id="PF00903">
    <property type="entry name" value="Glyoxalase"/>
    <property type="match status" value="1"/>
</dbReference>
<evidence type="ECO:0000259" key="1">
    <source>
        <dbReference type="PROSITE" id="PS51819"/>
    </source>
</evidence>
<dbReference type="Proteomes" id="UP001291687">
    <property type="component" value="Unassembled WGS sequence"/>
</dbReference>
<sequence>MSQKLNFGEFCWNELMTSDTKKAQAFYQDLFGWTSTKHDMGESTYTMFMQGDKTIGGMLKTPEDKANIPPHWMSYISVADLDATLDKVKKLGGTVIVPKTTAGDMGSFAIIQDPTGAHIAIWKPSQKAM</sequence>
<feature type="domain" description="VOC" evidence="1">
    <location>
        <begin position="9"/>
        <end position="124"/>
    </location>
</feature>
<dbReference type="PANTHER" id="PTHR33993">
    <property type="entry name" value="GLYOXALASE-RELATED"/>
    <property type="match status" value="1"/>
</dbReference>
<evidence type="ECO:0000313" key="3">
    <source>
        <dbReference type="Proteomes" id="UP001291687"/>
    </source>
</evidence>
<dbReference type="CDD" id="cd07247">
    <property type="entry name" value="SgaA_N_like"/>
    <property type="match status" value="1"/>
</dbReference>
<gene>
    <name evidence="2" type="ORF">Megvenef_01170</name>
</gene>
<accession>A0ABU5NDG8</accession>
<dbReference type="PANTHER" id="PTHR33993:SF14">
    <property type="entry name" value="GB|AAF24581.1"/>
    <property type="match status" value="1"/>
</dbReference>
<dbReference type="Gene3D" id="3.10.180.10">
    <property type="entry name" value="2,3-Dihydroxybiphenyl 1,2-Dioxygenase, domain 1"/>
    <property type="match status" value="1"/>
</dbReference>
<dbReference type="PROSITE" id="PS51819">
    <property type="entry name" value="VOC"/>
    <property type="match status" value="1"/>
</dbReference>
<dbReference type="InterPro" id="IPR037523">
    <property type="entry name" value="VOC_core"/>
</dbReference>
<comment type="caution">
    <text evidence="2">The sequence shown here is derived from an EMBL/GenBank/DDBJ whole genome shotgun (WGS) entry which is preliminary data.</text>
</comment>
<dbReference type="InterPro" id="IPR004360">
    <property type="entry name" value="Glyas_Fos-R_dOase_dom"/>
</dbReference>
<organism evidence="2 3">
    <name type="scientific">Candidatus Megaera venefica</name>
    <dbReference type="NCBI Taxonomy" id="2055910"/>
    <lineage>
        <taxon>Bacteria</taxon>
        <taxon>Pseudomonadati</taxon>
        <taxon>Pseudomonadota</taxon>
        <taxon>Alphaproteobacteria</taxon>
        <taxon>Rickettsiales</taxon>
        <taxon>Rickettsiaceae</taxon>
        <taxon>Candidatus Megaera</taxon>
    </lineage>
</organism>
<keyword evidence="3" id="KW-1185">Reference proteome</keyword>
<dbReference type="SUPFAM" id="SSF54593">
    <property type="entry name" value="Glyoxalase/Bleomycin resistance protein/Dihydroxybiphenyl dioxygenase"/>
    <property type="match status" value="1"/>
</dbReference>
<evidence type="ECO:0000313" key="2">
    <source>
        <dbReference type="EMBL" id="MEA0971197.1"/>
    </source>
</evidence>
<dbReference type="RefSeq" id="WP_322777100.1">
    <property type="nucleotide sequence ID" value="NZ_JARJFB010000094.1"/>
</dbReference>
<dbReference type="EMBL" id="JARJFB010000094">
    <property type="protein sequence ID" value="MEA0971197.1"/>
    <property type="molecule type" value="Genomic_DNA"/>
</dbReference>